<evidence type="ECO:0000256" key="6">
    <source>
        <dbReference type="SAM" id="Coils"/>
    </source>
</evidence>
<evidence type="ECO:0000313" key="9">
    <source>
        <dbReference type="EMBL" id="KAJ3252936.1"/>
    </source>
</evidence>
<comment type="caution">
    <text evidence="9">The sequence shown here is derived from an EMBL/GenBank/DDBJ whole genome shotgun (WGS) entry which is preliminary data.</text>
</comment>
<dbReference type="Proteomes" id="UP001210925">
    <property type="component" value="Unassembled WGS sequence"/>
</dbReference>
<reference evidence="9" key="1">
    <citation type="submission" date="2020-05" db="EMBL/GenBank/DDBJ databases">
        <title>Phylogenomic resolution of chytrid fungi.</title>
        <authorList>
            <person name="Stajich J.E."/>
            <person name="Amses K."/>
            <person name="Simmons R."/>
            <person name="Seto K."/>
            <person name="Myers J."/>
            <person name="Bonds A."/>
            <person name="Quandt C.A."/>
            <person name="Barry K."/>
            <person name="Liu P."/>
            <person name="Grigoriev I."/>
            <person name="Longcore J.E."/>
            <person name="James T.Y."/>
        </authorList>
    </citation>
    <scope>NUCLEOTIDE SEQUENCE</scope>
    <source>
        <strain evidence="9">PLAUS21</strain>
    </source>
</reference>
<dbReference type="EMBL" id="JADGKB010000125">
    <property type="protein sequence ID" value="KAJ3252936.1"/>
    <property type="molecule type" value="Genomic_DNA"/>
</dbReference>
<keyword evidence="4" id="KW-0456">Lyase</keyword>
<evidence type="ECO:0000256" key="3">
    <source>
        <dbReference type="ARBA" id="ARBA00022694"/>
    </source>
</evidence>
<evidence type="ECO:0000256" key="7">
    <source>
        <dbReference type="SAM" id="MobiDB-lite"/>
    </source>
</evidence>
<feature type="compositionally biased region" description="Polar residues" evidence="7">
    <location>
        <begin position="51"/>
        <end position="60"/>
    </location>
</feature>
<gene>
    <name evidence="9" type="primary">TSEN34</name>
    <name evidence="9" type="ORF">HK103_001082</name>
</gene>
<evidence type="ECO:0000256" key="5">
    <source>
        <dbReference type="ARBA" id="ARBA00034031"/>
    </source>
</evidence>
<evidence type="ECO:0000256" key="1">
    <source>
        <dbReference type="ARBA" id="ARBA00008078"/>
    </source>
</evidence>
<dbReference type="Pfam" id="PF01974">
    <property type="entry name" value="tRNA_int_endo"/>
    <property type="match status" value="1"/>
</dbReference>
<keyword evidence="9" id="KW-0255">Endonuclease</keyword>
<keyword evidence="9" id="KW-0540">Nuclease</keyword>
<evidence type="ECO:0000256" key="2">
    <source>
        <dbReference type="ARBA" id="ARBA00012573"/>
    </source>
</evidence>
<comment type="catalytic activity">
    <reaction evidence="5">
        <text>pretRNA = a 3'-half-tRNA molecule with a 5'-OH end + a 5'-half-tRNA molecule with a 2',3'-cyclic phosphate end + an intron with a 2',3'-cyclic phosphate and a 5'-hydroxyl terminus.</text>
        <dbReference type="EC" id="4.6.1.16"/>
    </reaction>
</comment>
<name>A0AAD5UEK5_9FUNG</name>
<dbReference type="InterPro" id="IPR036167">
    <property type="entry name" value="tRNA_intron_Endo_cat-like_sf"/>
</dbReference>
<feature type="region of interest" description="Disordered" evidence="7">
    <location>
        <begin position="42"/>
        <end position="79"/>
    </location>
</feature>
<keyword evidence="6" id="KW-0175">Coiled coil</keyword>
<dbReference type="GO" id="GO:0003676">
    <property type="term" value="F:nucleic acid binding"/>
    <property type="evidence" value="ECO:0007669"/>
    <property type="project" value="InterPro"/>
</dbReference>
<dbReference type="GO" id="GO:0000213">
    <property type="term" value="F:tRNA-intron lyase activity"/>
    <property type="evidence" value="ECO:0007669"/>
    <property type="project" value="UniProtKB-EC"/>
</dbReference>
<evidence type="ECO:0000259" key="8">
    <source>
        <dbReference type="Pfam" id="PF01974"/>
    </source>
</evidence>
<dbReference type="CDD" id="cd22363">
    <property type="entry name" value="tRNA-intron_lyase_C"/>
    <property type="match status" value="1"/>
</dbReference>
<dbReference type="InterPro" id="IPR011856">
    <property type="entry name" value="tRNA_endonuc-like_dom_sf"/>
</dbReference>
<dbReference type="GO" id="GO:0005634">
    <property type="term" value="C:nucleus"/>
    <property type="evidence" value="ECO:0007669"/>
    <property type="project" value="UniProtKB-ARBA"/>
</dbReference>
<dbReference type="AlphaFoldDB" id="A0AAD5UEK5"/>
<feature type="coiled-coil region" evidence="6">
    <location>
        <begin position="121"/>
        <end position="148"/>
    </location>
</feature>
<dbReference type="GO" id="GO:0000379">
    <property type="term" value="P:tRNA-type intron splice site recognition and cleavage"/>
    <property type="evidence" value="ECO:0007669"/>
    <property type="project" value="TreeGrafter"/>
</dbReference>
<comment type="similarity">
    <text evidence="1">Belongs to the tRNA-intron endonuclease family.</text>
</comment>
<keyword evidence="3" id="KW-0819">tRNA processing</keyword>
<dbReference type="PANTHER" id="PTHR13070">
    <property type="entry name" value="TRNA-SPLICING ENDONUCLEASE SUBUNIT SEN34-RELATED"/>
    <property type="match status" value="1"/>
</dbReference>
<keyword evidence="9" id="KW-0378">Hydrolase</keyword>
<evidence type="ECO:0000313" key="10">
    <source>
        <dbReference type="Proteomes" id="UP001210925"/>
    </source>
</evidence>
<accession>A0AAD5UEK5</accession>
<dbReference type="EC" id="4.6.1.16" evidence="2"/>
<sequence length="270" mass="31169">MLVFVHSNQGLVWDIETVDALEKIRVFGSYIGQAPSYFNQKKTREVGTGQPGKTVSSGQPGKTIPSGKPGKTVSSGQPNNPKKTFPFLLSFEQLLLLQELGIALYELEYKQPSVEQEKEYQQLMESRVQEYNQKKKEYDIQMKEYYTKSRTGPKPNFDKPELPVLVELVNQYSPLKKVELQQTKKYKCFKALYDKGYWITSGLKFGGDWLLYPDNPNTCHSNYIVDYKRDIKVLNLISGSRLGTSVNKKRMYVWWTGKLESLVFEWSGWT</sequence>
<dbReference type="SUPFAM" id="SSF53032">
    <property type="entry name" value="tRNA-intron endonuclease catalytic domain-like"/>
    <property type="match status" value="1"/>
</dbReference>
<evidence type="ECO:0000256" key="4">
    <source>
        <dbReference type="ARBA" id="ARBA00023239"/>
    </source>
</evidence>
<protein>
    <recommendedName>
        <fullName evidence="2">tRNA-intron lyase</fullName>
        <ecNumber evidence="2">4.6.1.16</ecNumber>
    </recommendedName>
</protein>
<dbReference type="InterPro" id="IPR006677">
    <property type="entry name" value="tRNA_intron_Endonuc_cat-like"/>
</dbReference>
<organism evidence="9 10">
    <name type="scientific">Boothiomyces macroporosus</name>
    <dbReference type="NCBI Taxonomy" id="261099"/>
    <lineage>
        <taxon>Eukaryota</taxon>
        <taxon>Fungi</taxon>
        <taxon>Fungi incertae sedis</taxon>
        <taxon>Chytridiomycota</taxon>
        <taxon>Chytridiomycota incertae sedis</taxon>
        <taxon>Chytridiomycetes</taxon>
        <taxon>Rhizophydiales</taxon>
        <taxon>Terramycetaceae</taxon>
        <taxon>Boothiomyces</taxon>
    </lineage>
</organism>
<proteinExistence type="inferred from homology"/>
<keyword evidence="10" id="KW-1185">Reference proteome</keyword>
<dbReference type="PANTHER" id="PTHR13070:SF0">
    <property type="entry name" value="TRNA-SPLICING ENDONUCLEASE SUBUNIT SEN34"/>
    <property type="match status" value="1"/>
</dbReference>
<dbReference type="Gene3D" id="3.40.1350.10">
    <property type="match status" value="1"/>
</dbReference>
<feature type="domain" description="tRNA intron endonuclease catalytic" evidence="8">
    <location>
        <begin position="184"/>
        <end position="252"/>
    </location>
</feature>